<dbReference type="InterPro" id="IPR011047">
    <property type="entry name" value="Quinoprotein_ADH-like_sf"/>
</dbReference>
<protein>
    <recommendedName>
        <fullName evidence="4">Lipoprotein</fullName>
    </recommendedName>
</protein>
<dbReference type="EMBL" id="CP049934">
    <property type="protein sequence ID" value="QIM17139.1"/>
    <property type="molecule type" value="Genomic_DNA"/>
</dbReference>
<gene>
    <name evidence="2" type="ORF">G7067_13135</name>
</gene>
<accession>A0A6G8FLH1</accession>
<sequence>MKTKRLIILSTLCIGTLAFSACSSAPATEPADATAHEHAEARLVLSTPEGVSVRDADSGEELAAFSAGKNPTLTALGHSGSFAVTDGESGNTWLVDSGLGLVSHGDHSDVKEAEPSISDVVATGEKPTHVERSGTKTAIYYDGTGATAVYTDIELMGDNPQPFITKAAAAPHHGVAVPRQDGFLLTMPDENLPLGVASYDDKGNLIAEFPECPGLHGAAVLKESVVFGCTDGLLEVTEAGGSVKHEYPAKGEDRVGAFAHPAESDATLIFGRYGQGPATTVLIADLAEGSTKTVDVGAPFRAMLDLGDNVGAVLTTNGDLVLFDIKSGKVTETVAAIDAWEVPEGHGGVMPDLAFSHDFVYITDPVNKTVVEISRDDLATRTIDVGVAGAKIAVSAPEGEHHDL</sequence>
<name>A0A6G8FLH1_9MICO</name>
<reference evidence="2 3" key="1">
    <citation type="submission" date="2020-03" db="EMBL/GenBank/DDBJ databases">
        <title>Leucobacter sp. nov., isolated from beetles.</title>
        <authorList>
            <person name="Hyun D.-W."/>
            <person name="Bae J.-W."/>
        </authorList>
    </citation>
    <scope>NUCLEOTIDE SEQUENCE [LARGE SCALE GENOMIC DNA]</scope>
    <source>
        <strain evidence="2 3">HDW9B</strain>
    </source>
</reference>
<evidence type="ECO:0000313" key="3">
    <source>
        <dbReference type="Proteomes" id="UP000501387"/>
    </source>
</evidence>
<dbReference type="SUPFAM" id="SSF101898">
    <property type="entry name" value="NHL repeat"/>
    <property type="match status" value="1"/>
</dbReference>
<evidence type="ECO:0008006" key="4">
    <source>
        <dbReference type="Google" id="ProtNLM"/>
    </source>
</evidence>
<proteinExistence type="predicted"/>
<dbReference type="InterPro" id="IPR015943">
    <property type="entry name" value="WD40/YVTN_repeat-like_dom_sf"/>
</dbReference>
<dbReference type="SUPFAM" id="SSF50998">
    <property type="entry name" value="Quinoprotein alcohol dehydrogenase-like"/>
    <property type="match status" value="1"/>
</dbReference>
<dbReference type="AlphaFoldDB" id="A0A6G8FLH1"/>
<feature type="chain" id="PRO_5026098241" description="Lipoprotein" evidence="1">
    <location>
        <begin position="28"/>
        <end position="404"/>
    </location>
</feature>
<keyword evidence="1" id="KW-0732">Signal</keyword>
<keyword evidence="3" id="KW-1185">Reference proteome</keyword>
<evidence type="ECO:0000313" key="2">
    <source>
        <dbReference type="EMBL" id="QIM17139.1"/>
    </source>
</evidence>
<dbReference type="Proteomes" id="UP000501387">
    <property type="component" value="Chromosome"/>
</dbReference>
<dbReference type="PROSITE" id="PS51257">
    <property type="entry name" value="PROKAR_LIPOPROTEIN"/>
    <property type="match status" value="1"/>
</dbReference>
<dbReference type="RefSeq" id="WP_166325240.1">
    <property type="nucleotide sequence ID" value="NZ_CP049934.1"/>
</dbReference>
<feature type="signal peptide" evidence="1">
    <location>
        <begin position="1"/>
        <end position="27"/>
    </location>
</feature>
<organism evidence="2 3">
    <name type="scientific">Leucobacter insecticola</name>
    <dbReference type="NCBI Taxonomy" id="2714934"/>
    <lineage>
        <taxon>Bacteria</taxon>
        <taxon>Bacillati</taxon>
        <taxon>Actinomycetota</taxon>
        <taxon>Actinomycetes</taxon>
        <taxon>Micrococcales</taxon>
        <taxon>Microbacteriaceae</taxon>
        <taxon>Leucobacter</taxon>
    </lineage>
</organism>
<evidence type="ECO:0000256" key="1">
    <source>
        <dbReference type="SAM" id="SignalP"/>
    </source>
</evidence>
<dbReference type="KEGG" id="lins:G7067_13135"/>
<dbReference type="Gene3D" id="2.130.10.10">
    <property type="entry name" value="YVTN repeat-like/Quinoprotein amine dehydrogenase"/>
    <property type="match status" value="1"/>
</dbReference>